<protein>
    <submittedName>
        <fullName evidence="1">Uncharacterized protein</fullName>
    </submittedName>
</protein>
<dbReference type="EMBL" id="JARKIF010000001">
    <property type="protein sequence ID" value="KAJ7649930.1"/>
    <property type="molecule type" value="Genomic_DNA"/>
</dbReference>
<evidence type="ECO:0000313" key="2">
    <source>
        <dbReference type="Proteomes" id="UP001221142"/>
    </source>
</evidence>
<sequence length="204" mass="21781">MLAMRHVDRAEATQLETVSQVQRRHTALGMHTSRRAGGACLKGCRAVASIEEWKEISVKLVGEIKERASIRHGTHSVATILTLTTRGYQCRANLPASALLDSGRTSGRANGCRLLNADDSTETDARRSISGPGNAGELESTAGAVKPSRGMAKGLTQAESAEPWLGGCGLEGVAFIASGRQLTSASDGCEKSMRRSRWGGWWRC</sequence>
<comment type="caution">
    <text evidence="1">The sequence shown here is derived from an EMBL/GenBank/DDBJ whole genome shotgun (WGS) entry which is preliminary data.</text>
</comment>
<dbReference type="Proteomes" id="UP001221142">
    <property type="component" value="Unassembled WGS sequence"/>
</dbReference>
<keyword evidence="2" id="KW-1185">Reference proteome</keyword>
<name>A0AAD7CII9_9AGAR</name>
<evidence type="ECO:0000313" key="1">
    <source>
        <dbReference type="EMBL" id="KAJ7649930.1"/>
    </source>
</evidence>
<proteinExistence type="predicted"/>
<gene>
    <name evidence="1" type="ORF">FB45DRAFT_997134</name>
</gene>
<organism evidence="1 2">
    <name type="scientific">Roridomyces roridus</name>
    <dbReference type="NCBI Taxonomy" id="1738132"/>
    <lineage>
        <taxon>Eukaryota</taxon>
        <taxon>Fungi</taxon>
        <taxon>Dikarya</taxon>
        <taxon>Basidiomycota</taxon>
        <taxon>Agaricomycotina</taxon>
        <taxon>Agaricomycetes</taxon>
        <taxon>Agaricomycetidae</taxon>
        <taxon>Agaricales</taxon>
        <taxon>Marasmiineae</taxon>
        <taxon>Mycenaceae</taxon>
        <taxon>Roridomyces</taxon>
    </lineage>
</organism>
<reference evidence="1" key="1">
    <citation type="submission" date="2023-03" db="EMBL/GenBank/DDBJ databases">
        <title>Massive genome expansion in bonnet fungi (Mycena s.s.) driven by repeated elements and novel gene families across ecological guilds.</title>
        <authorList>
            <consortium name="Lawrence Berkeley National Laboratory"/>
            <person name="Harder C.B."/>
            <person name="Miyauchi S."/>
            <person name="Viragh M."/>
            <person name="Kuo A."/>
            <person name="Thoen E."/>
            <person name="Andreopoulos B."/>
            <person name="Lu D."/>
            <person name="Skrede I."/>
            <person name="Drula E."/>
            <person name="Henrissat B."/>
            <person name="Morin E."/>
            <person name="Kohler A."/>
            <person name="Barry K."/>
            <person name="LaButti K."/>
            <person name="Morin E."/>
            <person name="Salamov A."/>
            <person name="Lipzen A."/>
            <person name="Mereny Z."/>
            <person name="Hegedus B."/>
            <person name="Baldrian P."/>
            <person name="Stursova M."/>
            <person name="Weitz H."/>
            <person name="Taylor A."/>
            <person name="Grigoriev I.V."/>
            <person name="Nagy L.G."/>
            <person name="Martin F."/>
            <person name="Kauserud H."/>
        </authorList>
    </citation>
    <scope>NUCLEOTIDE SEQUENCE</scope>
    <source>
        <strain evidence="1">9284</strain>
    </source>
</reference>
<accession>A0AAD7CII9</accession>
<dbReference type="AlphaFoldDB" id="A0AAD7CII9"/>